<feature type="region of interest" description="Disordered" evidence="1">
    <location>
        <begin position="277"/>
        <end position="397"/>
    </location>
</feature>
<gene>
    <name evidence="2" type="ORF">TCNE_LOCUS7818</name>
</gene>
<keyword evidence="3" id="KW-1185">Reference proteome</keyword>
<accession>A0A183UH48</accession>
<feature type="region of interest" description="Disordered" evidence="1">
    <location>
        <begin position="31"/>
        <end position="113"/>
    </location>
</feature>
<dbReference type="EMBL" id="UYWY01019763">
    <property type="protein sequence ID" value="VDM39139.1"/>
    <property type="molecule type" value="Genomic_DNA"/>
</dbReference>
<name>A0A183UH48_TOXCA</name>
<feature type="compositionally biased region" description="Low complexity" evidence="1">
    <location>
        <begin position="37"/>
        <end position="49"/>
    </location>
</feature>
<evidence type="ECO:0000313" key="3">
    <source>
        <dbReference type="Proteomes" id="UP000050794"/>
    </source>
</evidence>
<feature type="compositionally biased region" description="Polar residues" evidence="1">
    <location>
        <begin position="331"/>
        <end position="359"/>
    </location>
</feature>
<feature type="compositionally biased region" description="Polar residues" evidence="1">
    <location>
        <begin position="156"/>
        <end position="169"/>
    </location>
</feature>
<feature type="compositionally biased region" description="Basic and acidic residues" evidence="1">
    <location>
        <begin position="425"/>
        <end position="434"/>
    </location>
</feature>
<dbReference type="Proteomes" id="UP000050794">
    <property type="component" value="Unassembled WGS sequence"/>
</dbReference>
<feature type="region of interest" description="Disordered" evidence="1">
    <location>
        <begin position="425"/>
        <end position="448"/>
    </location>
</feature>
<evidence type="ECO:0000313" key="2">
    <source>
        <dbReference type="EMBL" id="VDM39139.1"/>
    </source>
</evidence>
<sequence>MEGLPPGLEDLSEEERAKIMAVMACAEIDAAEDAKAASRAPPAKISSSRTSESFFDKGAELSRPLSSIPKEVESTSGSTLSLIEPSGRPRSATAAAPTALTPSPAPLSATPLSSSLADEMDLSHLSPAEREQILSVMRAAETQQLQIIPPMPLSPSPTTAVPSEQNQQQDHLEEELADNLAILSSEEREQILAVMRAAEQQGQVEHAQPTKAEAQPQLGPQQQTDDACRQCEINVFNSICVEQQTSRAVDLWKMRFSVLVHESLGDKDGLRTRRMSLESIPRPTKPEPGVTEPITSDVEPPQEELKHREVIVEDTRRKSEPREVKEKTTTRQHSMASSTFSDESSPQPDSGYATMTSASYDHELGSVFEQHAVTPLSDAQQPTTSQPSEKAADDHFTTYTSDDFDYTYGDDRRFVLDDDKENDYRFERSSHGEENVEMEETLEDEATSRWSDRKPRMWTTVFAEEEEKSDRDYSAPVDHDLHERDEEGNAFLCKEIEPPRFAHG</sequence>
<evidence type="ECO:0000256" key="1">
    <source>
        <dbReference type="SAM" id="MobiDB-lite"/>
    </source>
</evidence>
<feature type="compositionally biased region" description="Acidic residues" evidence="1">
    <location>
        <begin position="435"/>
        <end position="445"/>
    </location>
</feature>
<feature type="region of interest" description="Disordered" evidence="1">
    <location>
        <begin position="464"/>
        <end position="504"/>
    </location>
</feature>
<feature type="compositionally biased region" description="Basic and acidic residues" evidence="1">
    <location>
        <begin position="468"/>
        <end position="487"/>
    </location>
</feature>
<feature type="region of interest" description="Disordered" evidence="1">
    <location>
        <begin position="149"/>
        <end position="170"/>
    </location>
</feature>
<protein>
    <submittedName>
        <fullName evidence="4">PDZ domain-containing protein</fullName>
    </submittedName>
</protein>
<dbReference type="AlphaFoldDB" id="A0A183UH48"/>
<reference evidence="4" key="1">
    <citation type="submission" date="2016-06" db="UniProtKB">
        <authorList>
            <consortium name="WormBaseParasite"/>
        </authorList>
    </citation>
    <scope>IDENTIFICATION</scope>
</reference>
<reference evidence="2 3" key="2">
    <citation type="submission" date="2018-11" db="EMBL/GenBank/DDBJ databases">
        <authorList>
            <consortium name="Pathogen Informatics"/>
        </authorList>
    </citation>
    <scope>NUCLEOTIDE SEQUENCE [LARGE SCALE GENOMIC DNA]</scope>
</reference>
<organism evidence="3 4">
    <name type="scientific">Toxocara canis</name>
    <name type="common">Canine roundworm</name>
    <dbReference type="NCBI Taxonomy" id="6265"/>
    <lineage>
        <taxon>Eukaryota</taxon>
        <taxon>Metazoa</taxon>
        <taxon>Ecdysozoa</taxon>
        <taxon>Nematoda</taxon>
        <taxon>Chromadorea</taxon>
        <taxon>Rhabditida</taxon>
        <taxon>Spirurina</taxon>
        <taxon>Ascaridomorpha</taxon>
        <taxon>Ascaridoidea</taxon>
        <taxon>Toxocaridae</taxon>
        <taxon>Toxocara</taxon>
    </lineage>
</organism>
<feature type="compositionally biased region" description="Low complexity" evidence="1">
    <location>
        <begin position="91"/>
        <end position="113"/>
    </location>
</feature>
<feature type="compositionally biased region" description="Basic and acidic residues" evidence="1">
    <location>
        <begin position="494"/>
        <end position="504"/>
    </location>
</feature>
<evidence type="ECO:0000313" key="4">
    <source>
        <dbReference type="WBParaSite" id="TCNE_0000781801-mRNA-1"/>
    </source>
</evidence>
<proteinExistence type="predicted"/>
<feature type="compositionally biased region" description="Basic and acidic residues" evidence="1">
    <location>
        <begin position="303"/>
        <end position="329"/>
    </location>
</feature>
<feature type="compositionally biased region" description="Polar residues" evidence="1">
    <location>
        <begin position="377"/>
        <end position="388"/>
    </location>
</feature>
<dbReference type="WBParaSite" id="TCNE_0000781801-mRNA-1">
    <property type="protein sequence ID" value="TCNE_0000781801-mRNA-1"/>
    <property type="gene ID" value="TCNE_0000781801"/>
</dbReference>